<accession>A0ACB7RNJ8</accession>
<evidence type="ECO:0000313" key="2">
    <source>
        <dbReference type="Proteomes" id="UP000821845"/>
    </source>
</evidence>
<comment type="caution">
    <text evidence="1">The sequence shown here is derived from an EMBL/GenBank/DDBJ whole genome shotgun (WGS) entry which is preliminary data.</text>
</comment>
<sequence>MEKIMAAQSGLMDRIADLEKNHTIPKGAVSLVLIYFMHRHPRFFSQPNAFLPERFLDGDRHPFLYIPFASGARNCIGQKFAQLEDKILLAQILRRFKVQSMIPNEDLQMSLELVLRPVQGLYVTFTPRDRTAA</sequence>
<gene>
    <name evidence="1" type="ORF">HPB50_011173</name>
</gene>
<proteinExistence type="predicted"/>
<name>A0ACB7RNJ8_HYAAI</name>
<reference evidence="1" key="1">
    <citation type="submission" date="2020-05" db="EMBL/GenBank/DDBJ databases">
        <title>Large-scale comparative analyses of tick genomes elucidate their genetic diversity and vector capacities.</title>
        <authorList>
            <person name="Jia N."/>
            <person name="Wang J."/>
            <person name="Shi W."/>
            <person name="Du L."/>
            <person name="Sun Y."/>
            <person name="Zhan W."/>
            <person name="Jiang J."/>
            <person name="Wang Q."/>
            <person name="Zhang B."/>
            <person name="Ji P."/>
            <person name="Sakyi L.B."/>
            <person name="Cui X."/>
            <person name="Yuan T."/>
            <person name="Jiang B."/>
            <person name="Yang W."/>
            <person name="Lam T.T.-Y."/>
            <person name="Chang Q."/>
            <person name="Ding S."/>
            <person name="Wang X."/>
            <person name="Zhu J."/>
            <person name="Ruan X."/>
            <person name="Zhao L."/>
            <person name="Wei J."/>
            <person name="Que T."/>
            <person name="Du C."/>
            <person name="Cheng J."/>
            <person name="Dai P."/>
            <person name="Han X."/>
            <person name="Huang E."/>
            <person name="Gao Y."/>
            <person name="Liu J."/>
            <person name="Shao H."/>
            <person name="Ye R."/>
            <person name="Li L."/>
            <person name="Wei W."/>
            <person name="Wang X."/>
            <person name="Wang C."/>
            <person name="Yang T."/>
            <person name="Huo Q."/>
            <person name="Li W."/>
            <person name="Guo W."/>
            <person name="Chen H."/>
            <person name="Zhou L."/>
            <person name="Ni X."/>
            <person name="Tian J."/>
            <person name="Zhou Y."/>
            <person name="Sheng Y."/>
            <person name="Liu T."/>
            <person name="Pan Y."/>
            <person name="Xia L."/>
            <person name="Li J."/>
            <person name="Zhao F."/>
            <person name="Cao W."/>
        </authorList>
    </citation>
    <scope>NUCLEOTIDE SEQUENCE</scope>
    <source>
        <strain evidence="1">Hyas-2018</strain>
    </source>
</reference>
<keyword evidence="2" id="KW-1185">Reference proteome</keyword>
<evidence type="ECO:0000313" key="1">
    <source>
        <dbReference type="EMBL" id="KAH6924070.1"/>
    </source>
</evidence>
<organism evidence="1 2">
    <name type="scientific">Hyalomma asiaticum</name>
    <name type="common">Tick</name>
    <dbReference type="NCBI Taxonomy" id="266040"/>
    <lineage>
        <taxon>Eukaryota</taxon>
        <taxon>Metazoa</taxon>
        <taxon>Ecdysozoa</taxon>
        <taxon>Arthropoda</taxon>
        <taxon>Chelicerata</taxon>
        <taxon>Arachnida</taxon>
        <taxon>Acari</taxon>
        <taxon>Parasitiformes</taxon>
        <taxon>Ixodida</taxon>
        <taxon>Ixodoidea</taxon>
        <taxon>Ixodidae</taxon>
        <taxon>Hyalomminae</taxon>
        <taxon>Hyalomma</taxon>
    </lineage>
</organism>
<protein>
    <submittedName>
        <fullName evidence="1">Uncharacterized protein</fullName>
    </submittedName>
</protein>
<dbReference type="EMBL" id="CM023488">
    <property type="protein sequence ID" value="KAH6924070.1"/>
    <property type="molecule type" value="Genomic_DNA"/>
</dbReference>
<dbReference type="Proteomes" id="UP000821845">
    <property type="component" value="Chromosome 8"/>
</dbReference>